<dbReference type="Pfam" id="PF00852">
    <property type="entry name" value="Glyco_transf_10"/>
    <property type="match status" value="1"/>
</dbReference>
<dbReference type="InterPro" id="IPR055270">
    <property type="entry name" value="Glyco_tran_10_C"/>
</dbReference>
<organism evidence="2 3">
    <name type="scientific">Candidatus Accumulibacter appositus</name>
    <dbReference type="NCBI Taxonomy" id="1454003"/>
    <lineage>
        <taxon>Bacteria</taxon>
        <taxon>Pseudomonadati</taxon>
        <taxon>Pseudomonadota</taxon>
        <taxon>Betaproteobacteria</taxon>
        <taxon>Candidatus Accumulibacter</taxon>
    </lineage>
</organism>
<dbReference type="Gene3D" id="3.40.50.11660">
    <property type="entry name" value="Glycosyl transferase family 10, C-terminal domain"/>
    <property type="match status" value="1"/>
</dbReference>
<name>A0A011QU88_9PROT</name>
<reference evidence="2 3" key="1">
    <citation type="submission" date="2014-02" db="EMBL/GenBank/DDBJ databases">
        <title>Expanding our view of genomic diversity in Candidatus Accumulibacter clades.</title>
        <authorList>
            <person name="Skennerton C.T."/>
            <person name="Barr J.J."/>
            <person name="Slater F.R."/>
            <person name="Bond P.L."/>
            <person name="Tyson G.W."/>
        </authorList>
    </citation>
    <scope>NUCLEOTIDE SEQUENCE [LARGE SCALE GENOMIC DNA]</scope>
    <source>
        <strain evidence="3">BA-92</strain>
    </source>
</reference>
<gene>
    <name evidence="2" type="ORF">AW10_00526</name>
</gene>
<proteinExistence type="predicted"/>
<evidence type="ECO:0000313" key="2">
    <source>
        <dbReference type="EMBL" id="EXI82419.1"/>
    </source>
</evidence>
<keyword evidence="2" id="KW-0328">Glycosyltransferase</keyword>
<keyword evidence="2" id="KW-0808">Transferase</keyword>
<dbReference type="EMBL" id="JEMX01000011">
    <property type="protein sequence ID" value="EXI82419.1"/>
    <property type="molecule type" value="Genomic_DNA"/>
</dbReference>
<dbReference type="GO" id="GO:0016757">
    <property type="term" value="F:glycosyltransferase activity"/>
    <property type="evidence" value="ECO:0007669"/>
    <property type="project" value="UniProtKB-KW"/>
</dbReference>
<protein>
    <submittedName>
        <fullName evidence="2">Glycosyltransferase family 10 (Fucosyltransferase)</fullName>
    </submittedName>
</protein>
<dbReference type="SUPFAM" id="SSF53756">
    <property type="entry name" value="UDP-Glycosyltransferase/glycogen phosphorylase"/>
    <property type="match status" value="1"/>
</dbReference>
<dbReference type="InterPro" id="IPR038577">
    <property type="entry name" value="GT10-like_C_sf"/>
</dbReference>
<accession>A0A011QU88</accession>
<evidence type="ECO:0000259" key="1">
    <source>
        <dbReference type="Pfam" id="PF00852"/>
    </source>
</evidence>
<evidence type="ECO:0000313" key="3">
    <source>
        <dbReference type="Proteomes" id="UP000021816"/>
    </source>
</evidence>
<sequence length="345" mass="39965">MKVFLFGAHSKRIPLSYPAYRKLAVSEIHFVDDIERADCVLVGFVKDIRDCHEKIFDVKKRNPAIRVVVLSEEPLWDTLWSGDYSQPKGFSRLDGTVCEYEFLNHFTTDIYRFEKFPYFVTTNDDYFVRYATLFHRNSCFGADDILEVWKGAPIRQAYFAEKRAGEKYDMLDSALDVVGLCGFRSVITEGAGEEGVLRVGQGWGNTVRRQMLPDWHLDKLSALDRKAYIVCGIENTHQRYYITEKIFDAYAVLGVPIYYASPQHAVHRLVPEESYINLYGLTADEAIRKVRNFRPDRQFVDAYREAQVRLRTLFSSPVEFWEERRKVLAKICCKLIGRAGTGRQA</sequence>
<dbReference type="STRING" id="1454003.AW10_00526"/>
<feature type="domain" description="Fucosyltransferase C-terminal" evidence="1">
    <location>
        <begin position="225"/>
        <end position="289"/>
    </location>
</feature>
<comment type="caution">
    <text evidence="2">The sequence shown here is derived from an EMBL/GenBank/DDBJ whole genome shotgun (WGS) entry which is preliminary data.</text>
</comment>
<dbReference type="Proteomes" id="UP000021816">
    <property type="component" value="Unassembled WGS sequence"/>
</dbReference>
<dbReference type="AlphaFoldDB" id="A0A011QU88"/>